<dbReference type="KEGG" id="cate:C2869_13635"/>
<feature type="transmembrane region" description="Helical" evidence="6">
    <location>
        <begin position="188"/>
        <end position="208"/>
    </location>
</feature>
<evidence type="ECO:0008006" key="9">
    <source>
        <dbReference type="Google" id="ProtNLM"/>
    </source>
</evidence>
<evidence type="ECO:0000256" key="4">
    <source>
        <dbReference type="ARBA" id="ARBA00022989"/>
    </source>
</evidence>
<dbReference type="OrthoDB" id="508337at2"/>
<feature type="transmembrane region" description="Helical" evidence="6">
    <location>
        <begin position="12"/>
        <end position="34"/>
    </location>
</feature>
<evidence type="ECO:0000256" key="2">
    <source>
        <dbReference type="ARBA" id="ARBA00022475"/>
    </source>
</evidence>
<keyword evidence="5 6" id="KW-0472">Membrane</keyword>
<comment type="subcellular location">
    <subcellularLocation>
        <location evidence="1">Membrane</location>
        <topology evidence="1">Multi-pass membrane protein</topology>
    </subcellularLocation>
</comment>
<keyword evidence="8" id="KW-1185">Reference proteome</keyword>
<feature type="transmembrane region" description="Helical" evidence="6">
    <location>
        <begin position="128"/>
        <end position="151"/>
    </location>
</feature>
<feature type="transmembrane region" description="Helical" evidence="6">
    <location>
        <begin position="214"/>
        <end position="232"/>
    </location>
</feature>
<keyword evidence="4 6" id="KW-1133">Transmembrane helix</keyword>
<protein>
    <recommendedName>
        <fullName evidence="9">Prenyltransferase</fullName>
    </recommendedName>
</protein>
<evidence type="ECO:0000256" key="6">
    <source>
        <dbReference type="SAM" id="Phobius"/>
    </source>
</evidence>
<organism evidence="7 8">
    <name type="scientific">Saccharobesus litoralis</name>
    <dbReference type="NCBI Taxonomy" id="2172099"/>
    <lineage>
        <taxon>Bacteria</taxon>
        <taxon>Pseudomonadati</taxon>
        <taxon>Pseudomonadota</taxon>
        <taxon>Gammaproteobacteria</taxon>
        <taxon>Alteromonadales</taxon>
        <taxon>Alteromonadaceae</taxon>
        <taxon>Saccharobesus</taxon>
    </lineage>
</organism>
<dbReference type="PANTHER" id="PTHR42723">
    <property type="entry name" value="CHLOROPHYLL SYNTHASE"/>
    <property type="match status" value="1"/>
</dbReference>
<evidence type="ECO:0000256" key="3">
    <source>
        <dbReference type="ARBA" id="ARBA00022692"/>
    </source>
</evidence>
<evidence type="ECO:0000256" key="1">
    <source>
        <dbReference type="ARBA" id="ARBA00004141"/>
    </source>
</evidence>
<gene>
    <name evidence="7" type="ORF">C2869_13635</name>
</gene>
<dbReference type="EMBL" id="CP026604">
    <property type="protein sequence ID" value="AWB67416.1"/>
    <property type="molecule type" value="Genomic_DNA"/>
</dbReference>
<evidence type="ECO:0000313" key="8">
    <source>
        <dbReference type="Proteomes" id="UP000244441"/>
    </source>
</evidence>
<feature type="transmembrane region" description="Helical" evidence="6">
    <location>
        <begin position="157"/>
        <end position="176"/>
    </location>
</feature>
<keyword evidence="2" id="KW-1003">Cell membrane</keyword>
<keyword evidence="3 6" id="KW-0812">Transmembrane</keyword>
<dbReference type="CDD" id="cd13964">
    <property type="entry name" value="PT_UbiA_1"/>
    <property type="match status" value="1"/>
</dbReference>
<dbReference type="PANTHER" id="PTHR42723:SF1">
    <property type="entry name" value="CHLOROPHYLL SYNTHASE, CHLOROPLASTIC"/>
    <property type="match status" value="1"/>
</dbReference>
<evidence type="ECO:0000313" key="7">
    <source>
        <dbReference type="EMBL" id="AWB67416.1"/>
    </source>
</evidence>
<dbReference type="RefSeq" id="WP_108603463.1">
    <property type="nucleotide sequence ID" value="NZ_CP026604.1"/>
</dbReference>
<dbReference type="AlphaFoldDB" id="A0A2S0VT70"/>
<dbReference type="Proteomes" id="UP000244441">
    <property type="component" value="Chromosome"/>
</dbReference>
<evidence type="ECO:0000256" key="5">
    <source>
        <dbReference type="ARBA" id="ARBA00023136"/>
    </source>
</evidence>
<dbReference type="Gene3D" id="1.10.357.140">
    <property type="entry name" value="UbiA prenyltransferase"/>
    <property type="match status" value="1"/>
</dbReference>
<dbReference type="InterPro" id="IPR050475">
    <property type="entry name" value="Prenyltransferase_related"/>
</dbReference>
<feature type="transmembrane region" description="Helical" evidence="6">
    <location>
        <begin position="105"/>
        <end position="121"/>
    </location>
</feature>
<reference evidence="7 8" key="1">
    <citation type="submission" date="2018-01" db="EMBL/GenBank/DDBJ databases">
        <title>Genome sequence of a Cantenovulum-like bacteria.</title>
        <authorList>
            <person name="Tan W.R."/>
            <person name="Lau N.-S."/>
            <person name="Go F."/>
            <person name="Amirul A.-A.A."/>
        </authorList>
    </citation>
    <scope>NUCLEOTIDE SEQUENCE [LARGE SCALE GENOMIC DNA]</scope>
    <source>
        <strain evidence="7 8">CCB-QB4</strain>
    </source>
</reference>
<dbReference type="Pfam" id="PF01040">
    <property type="entry name" value="UbiA"/>
    <property type="match status" value="1"/>
</dbReference>
<feature type="transmembrane region" description="Helical" evidence="6">
    <location>
        <begin position="40"/>
        <end position="61"/>
    </location>
</feature>
<dbReference type="InterPro" id="IPR000537">
    <property type="entry name" value="UbiA_prenyltransferase"/>
</dbReference>
<sequence>MNVKIQSYIQLLRLPNGITAVSNILAAGVIVSAGQLPTSIVFLCLASLFIYYAGMIFNDCFDVKEDAQDRPDRPIPSGNIKLSSAWLLASGLMVLGVIISSFVSLIALYAAIGLSILVLLYDGVVKQGLFGALTMGACRYANWLLGAAIVASSISSGLGWIIALPIGFYIAGLTFLSKQEVDAANVKAINITALLLFFSLLSVLFIIWTQLESPNWQCLVLSLATLGLASPLVQRTIAVKRDFTPQNIQRMIGWMIIAIIPFDAFMVALFGHYGWAVAILLLLPLCRWLSRYAYMT</sequence>
<accession>A0A2S0VT70</accession>
<name>A0A2S0VT70_9ALTE</name>
<dbReference type="GO" id="GO:0016020">
    <property type="term" value="C:membrane"/>
    <property type="evidence" value="ECO:0007669"/>
    <property type="project" value="UniProtKB-SubCell"/>
</dbReference>
<feature type="transmembrane region" description="Helical" evidence="6">
    <location>
        <begin position="252"/>
        <end position="269"/>
    </location>
</feature>
<feature type="transmembrane region" description="Helical" evidence="6">
    <location>
        <begin position="275"/>
        <end position="294"/>
    </location>
</feature>
<dbReference type="InterPro" id="IPR044878">
    <property type="entry name" value="UbiA_sf"/>
</dbReference>
<dbReference type="GO" id="GO:0016765">
    <property type="term" value="F:transferase activity, transferring alkyl or aryl (other than methyl) groups"/>
    <property type="evidence" value="ECO:0007669"/>
    <property type="project" value="InterPro"/>
</dbReference>
<proteinExistence type="predicted"/>
<feature type="transmembrane region" description="Helical" evidence="6">
    <location>
        <begin position="82"/>
        <end position="99"/>
    </location>
</feature>